<sequence length="786" mass="83632">MDRPDPATLLAALAGDDPGRVVHVHEVPARVATEATWPTWVEPTLLGALLGAGIERPWSHQVEVAEAAHEGRHVVVATGTASGKSLGYLLPALTDLAEGSRAPNGRGATALYLSPTKALAADQLTRVDALALPGVRAATYDGDTPTDERRWIRDHANLVLTNPDMLHHSVLPNHDRWASFLRALRYVVVDECHVYRGVFGAHLAAVLRRLRRVAGRYRSSPTFVFASATVADPDQHAGRLLGLPVHPVTVDGSPRGAMTFALWEPPLTTDAGGELHRTSTLTEVGSMLAGCVSRDVQTVAFARSRAGVEVVAGIARDRVSGTLEHRVAAYRGGYLPEERRELETDLRSRRLLGLAATNALELGVDISGLDAVLLAGWPGTLASVWQQAGRAGRSGDPSLAVFVAADDPLDTFVVHHPESIFGRGVEAAVVDPDNPHVLAPHLAAAAAELPITEDDVDVFGPQARGLLEALVAAGILRRRPRGWFWGRDDRPSDHLSLRGAGEPVRIVETRTGRVVGTVDDAAAHAQVHTGAVHVHQGQSWVVTELDLEDRAAFAVRGDPGWSTQARSVSEFEIGRELEHEQWGPLRVSFGAVTVRSQVVSFLRRLPGGEVIGEHPLDLPVRSLATKAVWWTMPVDELAAAGIDEAGIPGAAHAAEHAAIGMLPLFATADRWDIGGVSTALHPDTGLPTILIYDGHPGGAGFAERGYRRLRQWLRATREAIAACECPAGCPSCIQSPKCGNGNEPLSKTGAVALLDLTLGHGERLVLPVDAAGRGAERTSGAGHPAR</sequence>
<accession>A0A839PWE8</accession>
<keyword evidence="2" id="KW-0067">ATP-binding</keyword>
<dbReference type="PANTHER" id="PTHR47957">
    <property type="entry name" value="ATP-DEPENDENT HELICASE HRQ1"/>
    <property type="match status" value="1"/>
</dbReference>
<dbReference type="EMBL" id="JACHVT010000003">
    <property type="protein sequence ID" value="MBB2986316.1"/>
    <property type="molecule type" value="Genomic_DNA"/>
</dbReference>
<dbReference type="Pfam" id="PF00270">
    <property type="entry name" value="DEAD"/>
    <property type="match status" value="1"/>
</dbReference>
<proteinExistence type="predicted"/>
<evidence type="ECO:0000256" key="2">
    <source>
        <dbReference type="ARBA" id="ARBA00022840"/>
    </source>
</evidence>
<dbReference type="GO" id="GO:0006289">
    <property type="term" value="P:nucleotide-excision repair"/>
    <property type="evidence" value="ECO:0007669"/>
    <property type="project" value="TreeGrafter"/>
</dbReference>
<evidence type="ECO:0000259" key="3">
    <source>
        <dbReference type="PROSITE" id="PS51192"/>
    </source>
</evidence>
<dbReference type="InterPro" id="IPR022307">
    <property type="entry name" value="Helicase_put_actinobac"/>
</dbReference>
<dbReference type="RefSeq" id="WP_184509391.1">
    <property type="nucleotide sequence ID" value="NZ_JACHVT010000003.1"/>
</dbReference>
<dbReference type="GO" id="GO:0003676">
    <property type="term" value="F:nucleic acid binding"/>
    <property type="evidence" value="ECO:0007669"/>
    <property type="project" value="InterPro"/>
</dbReference>
<dbReference type="SMART" id="SM00487">
    <property type="entry name" value="DEXDc"/>
    <property type="match status" value="1"/>
</dbReference>
<dbReference type="CDD" id="cd17923">
    <property type="entry name" value="DEXHc_Hrq1-like"/>
    <property type="match status" value="1"/>
</dbReference>
<keyword evidence="1" id="KW-0547">Nucleotide-binding</keyword>
<keyword evidence="5" id="KW-0347">Helicase</keyword>
<reference evidence="5 6" key="1">
    <citation type="submission" date="2020-08" db="EMBL/GenBank/DDBJ databases">
        <title>Genomic Encyclopedia of Type Strains, Phase IV (KMG-V): Genome sequencing to study the core and pangenomes of soil and plant-associated prokaryotes.</title>
        <authorList>
            <person name="Whitman W."/>
        </authorList>
    </citation>
    <scope>NUCLEOTIDE SEQUENCE [LARGE SCALE GENOMIC DNA]</scope>
    <source>
        <strain evidence="5 6">B3ACCR2</strain>
    </source>
</reference>
<dbReference type="Proteomes" id="UP000590811">
    <property type="component" value="Unassembled WGS sequence"/>
</dbReference>
<dbReference type="CDD" id="cd18797">
    <property type="entry name" value="SF2_C_Hrq"/>
    <property type="match status" value="1"/>
</dbReference>
<dbReference type="InterPro" id="IPR001650">
    <property type="entry name" value="Helicase_C-like"/>
</dbReference>
<name>A0A839PWE8_9MICO</name>
<dbReference type="InterPro" id="IPR027417">
    <property type="entry name" value="P-loop_NTPase"/>
</dbReference>
<dbReference type="GO" id="GO:0043138">
    <property type="term" value="F:3'-5' DNA helicase activity"/>
    <property type="evidence" value="ECO:0007669"/>
    <property type="project" value="TreeGrafter"/>
</dbReference>
<dbReference type="InterPro" id="IPR014001">
    <property type="entry name" value="Helicase_ATP-bd"/>
</dbReference>
<dbReference type="Pfam" id="PF00271">
    <property type="entry name" value="Helicase_C"/>
    <property type="match status" value="1"/>
</dbReference>
<dbReference type="SUPFAM" id="SSF52540">
    <property type="entry name" value="P-loop containing nucleoside triphosphate hydrolases"/>
    <property type="match status" value="1"/>
</dbReference>
<dbReference type="InterPro" id="IPR018973">
    <property type="entry name" value="MZB"/>
</dbReference>
<protein>
    <submittedName>
        <fullName evidence="5">DEAD/DEAH box helicase domain-containing protein</fullName>
    </submittedName>
</protein>
<evidence type="ECO:0000313" key="6">
    <source>
        <dbReference type="Proteomes" id="UP000590811"/>
    </source>
</evidence>
<dbReference type="SMART" id="SM00490">
    <property type="entry name" value="HELICc"/>
    <property type="match status" value="1"/>
</dbReference>
<dbReference type="Pfam" id="PF09369">
    <property type="entry name" value="MZB"/>
    <property type="match status" value="1"/>
</dbReference>
<comment type="caution">
    <text evidence="5">The sequence shown here is derived from an EMBL/GenBank/DDBJ whole genome shotgun (WGS) entry which is preliminary data.</text>
</comment>
<evidence type="ECO:0000256" key="1">
    <source>
        <dbReference type="ARBA" id="ARBA00022741"/>
    </source>
</evidence>
<dbReference type="Gene3D" id="3.40.50.300">
    <property type="entry name" value="P-loop containing nucleotide triphosphate hydrolases"/>
    <property type="match status" value="2"/>
</dbReference>
<evidence type="ECO:0000313" key="5">
    <source>
        <dbReference type="EMBL" id="MBB2986316.1"/>
    </source>
</evidence>
<feature type="domain" description="Helicase C-terminal" evidence="4">
    <location>
        <begin position="283"/>
        <end position="436"/>
    </location>
</feature>
<gene>
    <name evidence="5" type="ORF">FHW14_001470</name>
</gene>
<dbReference type="InterPro" id="IPR011545">
    <property type="entry name" value="DEAD/DEAH_box_helicase_dom"/>
</dbReference>
<keyword evidence="5" id="KW-0378">Hydrolase</keyword>
<dbReference type="AlphaFoldDB" id="A0A839PWE8"/>
<feature type="domain" description="Helicase ATP-binding" evidence="3">
    <location>
        <begin position="65"/>
        <end position="248"/>
    </location>
</feature>
<dbReference type="GO" id="GO:0036297">
    <property type="term" value="P:interstrand cross-link repair"/>
    <property type="evidence" value="ECO:0007669"/>
    <property type="project" value="TreeGrafter"/>
</dbReference>
<evidence type="ECO:0000259" key="4">
    <source>
        <dbReference type="PROSITE" id="PS51194"/>
    </source>
</evidence>
<dbReference type="NCBIfam" id="TIGR03817">
    <property type="entry name" value="DECH_helic"/>
    <property type="match status" value="1"/>
</dbReference>
<dbReference type="PROSITE" id="PS51194">
    <property type="entry name" value="HELICASE_CTER"/>
    <property type="match status" value="1"/>
</dbReference>
<dbReference type="GO" id="GO:0005524">
    <property type="term" value="F:ATP binding"/>
    <property type="evidence" value="ECO:0007669"/>
    <property type="project" value="UniProtKB-KW"/>
</dbReference>
<dbReference type="PANTHER" id="PTHR47957:SF3">
    <property type="entry name" value="ATP-DEPENDENT HELICASE HRQ1"/>
    <property type="match status" value="1"/>
</dbReference>
<dbReference type="PROSITE" id="PS51192">
    <property type="entry name" value="HELICASE_ATP_BIND_1"/>
    <property type="match status" value="1"/>
</dbReference>
<dbReference type="Pfam" id="PF22982">
    <property type="entry name" value="WHD_HRQ1"/>
    <property type="match status" value="1"/>
</dbReference>
<dbReference type="InterPro" id="IPR055227">
    <property type="entry name" value="HRQ1_WHD"/>
</dbReference>
<organism evidence="5 6">
    <name type="scientific">Terracoccus luteus</name>
    <dbReference type="NCBI Taxonomy" id="53356"/>
    <lineage>
        <taxon>Bacteria</taxon>
        <taxon>Bacillati</taxon>
        <taxon>Actinomycetota</taxon>
        <taxon>Actinomycetes</taxon>
        <taxon>Micrococcales</taxon>
        <taxon>Intrasporangiaceae</taxon>
        <taxon>Terracoccus</taxon>
    </lineage>
</organism>